<sequence length="577" mass="64873">MKGNSSDDWLIPSARPDEPTRGSSFGAQHLIPSARPDEPTRGSSSGVRHLIPSARPDEPLRGSSSGARPFTTASRDFHFFSSPSPHVTRTRNIDELGESTICLSNSLRSSKKQLKTNFLEAMIVKFTLSIFNALLESAIILFDIQSLFNTQNSEVRSEVPFTMDVNTLFYKFNTSSIMTLVPTILKLILKNVNLFLSHMRSHIRTHMRYHLLNIVREFSCEISCKFSCRVHSAIVSGVNWDQRSVTVEWFEKGETKGKENVFNMTKSKVILYSSNLIINNYGGNDDINTILNRCLFICRNGFSFFFLGKYILFICRNGFSFFFLGKYIRNCCPELVPLKLEISQKGSQRVEIDALFSLNPELNSNQLPSSNQSSSQVPSTNTKSKGVGSIPTGRIFDGVFSPGVVEPVPEVERVPLKKKTRAMSSASEAVKKPRSLCELKAKRITISRSPRRGLTRLAIDGKHNTLMMKSEEMILRSINNPKIFLTKSSIATKVSYLRTVILLSTMINIEMATIGLSSTRPVGARNMLTSKYHKGTRAIRSKGNRRVTIRSRLESRYRAAHLHSHVSDSLYTKPYVT</sequence>
<feature type="region of interest" description="Disordered" evidence="4">
    <location>
        <begin position="366"/>
        <end position="389"/>
    </location>
</feature>
<organism evidence="6 7">
    <name type="scientific">Trichogramma brassicae</name>
    <dbReference type="NCBI Taxonomy" id="86971"/>
    <lineage>
        <taxon>Eukaryota</taxon>
        <taxon>Metazoa</taxon>
        <taxon>Ecdysozoa</taxon>
        <taxon>Arthropoda</taxon>
        <taxon>Hexapoda</taxon>
        <taxon>Insecta</taxon>
        <taxon>Pterygota</taxon>
        <taxon>Neoptera</taxon>
        <taxon>Endopterygota</taxon>
        <taxon>Hymenoptera</taxon>
        <taxon>Apocrita</taxon>
        <taxon>Proctotrupomorpha</taxon>
        <taxon>Chalcidoidea</taxon>
        <taxon>Trichogrammatidae</taxon>
        <taxon>Trichogramma</taxon>
    </lineage>
</organism>
<dbReference type="Proteomes" id="UP000479190">
    <property type="component" value="Unassembled WGS sequence"/>
</dbReference>
<gene>
    <name evidence="6" type="ORF">TBRA_LOCUS10058</name>
</gene>
<evidence type="ECO:0000259" key="5">
    <source>
        <dbReference type="Pfam" id="PF22923"/>
    </source>
</evidence>
<keyword evidence="3" id="KW-0175">Coiled coil</keyword>
<keyword evidence="2" id="KW-0493">Microtubule</keyword>
<accession>A0A6H5IRM7</accession>
<dbReference type="GO" id="GO:0005874">
    <property type="term" value="C:microtubule"/>
    <property type="evidence" value="ECO:0007669"/>
    <property type="project" value="UniProtKB-KW"/>
</dbReference>
<dbReference type="OrthoDB" id="3176171at2759"/>
<evidence type="ECO:0000256" key="1">
    <source>
        <dbReference type="ARBA" id="ARBA00022490"/>
    </source>
</evidence>
<keyword evidence="7" id="KW-1185">Reference proteome</keyword>
<dbReference type="EMBL" id="CADCXV010000900">
    <property type="protein sequence ID" value="CAB0038271.1"/>
    <property type="molecule type" value="Genomic_DNA"/>
</dbReference>
<evidence type="ECO:0000256" key="4">
    <source>
        <dbReference type="SAM" id="MobiDB-lite"/>
    </source>
</evidence>
<evidence type="ECO:0000256" key="2">
    <source>
        <dbReference type="ARBA" id="ARBA00022701"/>
    </source>
</evidence>
<name>A0A6H5IRM7_9HYME</name>
<keyword evidence="1" id="KW-0963">Cytoplasm</keyword>
<evidence type="ECO:0000256" key="3">
    <source>
        <dbReference type="ARBA" id="ARBA00023054"/>
    </source>
</evidence>
<proteinExistence type="predicted"/>
<protein>
    <recommendedName>
        <fullName evidence="5">Kinesin-like protein KIF2A-like N-terminal domain-containing protein</fullName>
    </recommendedName>
</protein>
<reference evidence="6 7" key="1">
    <citation type="submission" date="2020-02" db="EMBL/GenBank/DDBJ databases">
        <authorList>
            <person name="Ferguson B K."/>
        </authorList>
    </citation>
    <scope>NUCLEOTIDE SEQUENCE [LARGE SCALE GENOMIC DNA]</scope>
</reference>
<evidence type="ECO:0000313" key="6">
    <source>
        <dbReference type="EMBL" id="CAB0038271.1"/>
    </source>
</evidence>
<feature type="compositionally biased region" description="Low complexity" evidence="4">
    <location>
        <begin position="366"/>
        <end position="379"/>
    </location>
</feature>
<feature type="domain" description="Kinesin-like protein KIF2A-like N-terminal" evidence="5">
    <location>
        <begin position="229"/>
        <end position="260"/>
    </location>
</feature>
<dbReference type="InterPro" id="IPR054473">
    <property type="entry name" value="KIF2A-like_N"/>
</dbReference>
<dbReference type="Pfam" id="PF22923">
    <property type="entry name" value="KIF2A-like_1st"/>
    <property type="match status" value="1"/>
</dbReference>
<feature type="region of interest" description="Disordered" evidence="4">
    <location>
        <begin position="1"/>
        <end position="68"/>
    </location>
</feature>
<evidence type="ECO:0000313" key="7">
    <source>
        <dbReference type="Proteomes" id="UP000479190"/>
    </source>
</evidence>
<dbReference type="AlphaFoldDB" id="A0A6H5IRM7"/>